<keyword evidence="1" id="KW-0732">Signal</keyword>
<dbReference type="EMBL" id="JBHSON010000029">
    <property type="protein sequence ID" value="MFC5748201.1"/>
    <property type="molecule type" value="Genomic_DNA"/>
</dbReference>
<sequence>MVRSFRQRVLTSAAAVTGIVALTATPAHAATWTVSGAGGLVFYASSGQPYLRDVQTNVAFTCDQQLMASELNDTSGHPGPGIGVLENFDWGTCFHPSIGQFAVTSENFWEYNAVAPTANPDVSVISVTAIELEVSGPGCEATISGGAPGYYHSDTGYLEMDLNAPNPGGHELVASDVTGCTGMLANGRTMEWDAAYLTDPVYGLSSTP</sequence>
<evidence type="ECO:0000313" key="3">
    <source>
        <dbReference type="Proteomes" id="UP001596074"/>
    </source>
</evidence>
<gene>
    <name evidence="2" type="ORF">ACFPZN_21450</name>
</gene>
<reference evidence="3" key="1">
    <citation type="journal article" date="2019" name="Int. J. Syst. Evol. Microbiol.">
        <title>The Global Catalogue of Microorganisms (GCM) 10K type strain sequencing project: providing services to taxonomists for standard genome sequencing and annotation.</title>
        <authorList>
            <consortium name="The Broad Institute Genomics Platform"/>
            <consortium name="The Broad Institute Genome Sequencing Center for Infectious Disease"/>
            <person name="Wu L."/>
            <person name="Ma J."/>
        </authorList>
    </citation>
    <scope>NUCLEOTIDE SEQUENCE [LARGE SCALE GENOMIC DNA]</scope>
    <source>
        <strain evidence="3">KCTC 42087</strain>
    </source>
</reference>
<keyword evidence="3" id="KW-1185">Reference proteome</keyword>
<accession>A0ABW0ZYB8</accession>
<dbReference type="RefSeq" id="WP_378283842.1">
    <property type="nucleotide sequence ID" value="NZ_JBHSON010000029.1"/>
</dbReference>
<protein>
    <recommendedName>
        <fullName evidence="4">Secreted protein</fullName>
    </recommendedName>
</protein>
<dbReference type="Proteomes" id="UP001596074">
    <property type="component" value="Unassembled WGS sequence"/>
</dbReference>
<feature type="chain" id="PRO_5047264983" description="Secreted protein" evidence="1">
    <location>
        <begin position="30"/>
        <end position="208"/>
    </location>
</feature>
<proteinExistence type="predicted"/>
<comment type="caution">
    <text evidence="2">The sequence shown here is derived from an EMBL/GenBank/DDBJ whole genome shotgun (WGS) entry which is preliminary data.</text>
</comment>
<organism evidence="2 3">
    <name type="scientific">Actinomadura rugatobispora</name>
    <dbReference type="NCBI Taxonomy" id="1994"/>
    <lineage>
        <taxon>Bacteria</taxon>
        <taxon>Bacillati</taxon>
        <taxon>Actinomycetota</taxon>
        <taxon>Actinomycetes</taxon>
        <taxon>Streptosporangiales</taxon>
        <taxon>Thermomonosporaceae</taxon>
        <taxon>Actinomadura</taxon>
    </lineage>
</organism>
<evidence type="ECO:0000313" key="2">
    <source>
        <dbReference type="EMBL" id="MFC5748201.1"/>
    </source>
</evidence>
<name>A0ABW0ZYB8_9ACTN</name>
<feature type="signal peptide" evidence="1">
    <location>
        <begin position="1"/>
        <end position="29"/>
    </location>
</feature>
<evidence type="ECO:0000256" key="1">
    <source>
        <dbReference type="SAM" id="SignalP"/>
    </source>
</evidence>
<evidence type="ECO:0008006" key="4">
    <source>
        <dbReference type="Google" id="ProtNLM"/>
    </source>
</evidence>